<gene>
    <name evidence="2" type="ORF">C7S16_1985</name>
</gene>
<accession>A0AAW9D302</accession>
<protein>
    <submittedName>
        <fullName evidence="2">3-beta hydroxysteroid dehydrogenase/isomerase family protein</fullName>
    </submittedName>
</protein>
<name>A0AAW9D302_BURTH</name>
<dbReference type="InterPro" id="IPR036291">
    <property type="entry name" value="NAD(P)-bd_dom_sf"/>
</dbReference>
<proteinExistence type="predicted"/>
<evidence type="ECO:0000313" key="3">
    <source>
        <dbReference type="Proteomes" id="UP001272137"/>
    </source>
</evidence>
<dbReference type="InterPro" id="IPR016040">
    <property type="entry name" value="NAD(P)-bd_dom"/>
</dbReference>
<comment type="caution">
    <text evidence="2">The sequence shown here is derived from an EMBL/GenBank/DDBJ whole genome shotgun (WGS) entry which is preliminary data.</text>
</comment>
<sequence>MYGDLRDYLSIHEAVKQSAPDFVFHLAAQSYPKTSFDSPLDTLETNVQGTANVLEALRKNNIDAITHVCASSEVFGRVPREKLPIDEECTFHPASPYAISKVGTDLIGRYYAEAYNMTVMTTRMFTHTGPRRGDVFAESTFAKQIAMIERGLIPPVVKTGNLDSLRTFADVRDAVRAYYMLVTVNPIPGAYYNIGGTYSCTVGQMLDTLISMSTSKDVIRVETDPERLRPIDADLQVPNTRKFEAVTGWKPEISFEKTMEDLLNYWRARISAGEKFLTR</sequence>
<dbReference type="EMBL" id="QXCT01000002">
    <property type="protein sequence ID" value="MDW9256083.1"/>
    <property type="molecule type" value="Genomic_DNA"/>
</dbReference>
<dbReference type="AlphaFoldDB" id="A0AAW9D302"/>
<feature type="domain" description="NAD(P)-binding" evidence="1">
    <location>
        <begin position="2"/>
        <end position="261"/>
    </location>
</feature>
<dbReference type="PANTHER" id="PTHR43000">
    <property type="entry name" value="DTDP-D-GLUCOSE 4,6-DEHYDRATASE-RELATED"/>
    <property type="match status" value="1"/>
</dbReference>
<organism evidence="2 3">
    <name type="scientific">Burkholderia thailandensis</name>
    <dbReference type="NCBI Taxonomy" id="57975"/>
    <lineage>
        <taxon>Bacteria</taxon>
        <taxon>Pseudomonadati</taxon>
        <taxon>Pseudomonadota</taxon>
        <taxon>Betaproteobacteria</taxon>
        <taxon>Burkholderiales</taxon>
        <taxon>Burkholderiaceae</taxon>
        <taxon>Burkholderia</taxon>
        <taxon>pseudomallei group</taxon>
    </lineage>
</organism>
<evidence type="ECO:0000313" key="2">
    <source>
        <dbReference type="EMBL" id="MDW9256083.1"/>
    </source>
</evidence>
<reference evidence="2" key="1">
    <citation type="submission" date="2018-08" db="EMBL/GenBank/DDBJ databases">
        <title>Identification of Burkholderia cepacia strains that express a Burkholderia pseudomallei-like capsular polysaccharide.</title>
        <authorList>
            <person name="Burtnick M.N."/>
            <person name="Vongsouvath M."/>
            <person name="Newton P."/>
            <person name="Wuthiekanun V."/>
            <person name="Limmathurotsakul D."/>
            <person name="Brett P.J."/>
            <person name="Chantratita N."/>
            <person name="Dance D.A."/>
        </authorList>
    </citation>
    <scope>NUCLEOTIDE SEQUENCE</scope>
    <source>
        <strain evidence="2">SBXCC001</strain>
    </source>
</reference>
<dbReference type="Gene3D" id="3.40.50.720">
    <property type="entry name" value="NAD(P)-binding Rossmann-like Domain"/>
    <property type="match status" value="1"/>
</dbReference>
<evidence type="ECO:0000259" key="1">
    <source>
        <dbReference type="Pfam" id="PF16363"/>
    </source>
</evidence>
<dbReference type="CDD" id="cd05260">
    <property type="entry name" value="GDP_MD_SDR_e"/>
    <property type="match status" value="1"/>
</dbReference>
<dbReference type="Gene3D" id="3.90.25.10">
    <property type="entry name" value="UDP-galactose 4-epimerase, domain 1"/>
    <property type="match status" value="1"/>
</dbReference>
<dbReference type="Pfam" id="PF16363">
    <property type="entry name" value="GDP_Man_Dehyd"/>
    <property type="match status" value="1"/>
</dbReference>
<dbReference type="SUPFAM" id="SSF51735">
    <property type="entry name" value="NAD(P)-binding Rossmann-fold domains"/>
    <property type="match status" value="1"/>
</dbReference>
<dbReference type="Proteomes" id="UP001272137">
    <property type="component" value="Unassembled WGS sequence"/>
</dbReference>